<dbReference type="EMBL" id="CAJVPU010000700">
    <property type="protein sequence ID" value="CAG8459350.1"/>
    <property type="molecule type" value="Genomic_DNA"/>
</dbReference>
<gene>
    <name evidence="1" type="ORF">DHETER_LOCUS1207</name>
</gene>
<evidence type="ECO:0000313" key="2">
    <source>
        <dbReference type="Proteomes" id="UP000789702"/>
    </source>
</evidence>
<dbReference type="Proteomes" id="UP000789702">
    <property type="component" value="Unassembled WGS sequence"/>
</dbReference>
<proteinExistence type="predicted"/>
<comment type="caution">
    <text evidence="1">The sequence shown here is derived from an EMBL/GenBank/DDBJ whole genome shotgun (WGS) entry which is preliminary data.</text>
</comment>
<feature type="non-terminal residue" evidence="1">
    <location>
        <position position="1"/>
    </location>
</feature>
<organism evidence="1 2">
    <name type="scientific">Dentiscutata heterogama</name>
    <dbReference type="NCBI Taxonomy" id="1316150"/>
    <lineage>
        <taxon>Eukaryota</taxon>
        <taxon>Fungi</taxon>
        <taxon>Fungi incertae sedis</taxon>
        <taxon>Mucoromycota</taxon>
        <taxon>Glomeromycotina</taxon>
        <taxon>Glomeromycetes</taxon>
        <taxon>Diversisporales</taxon>
        <taxon>Gigasporaceae</taxon>
        <taxon>Dentiscutata</taxon>
    </lineage>
</organism>
<keyword evidence="2" id="KW-1185">Reference proteome</keyword>
<accession>A0ACA9K976</accession>
<name>A0ACA9K976_9GLOM</name>
<evidence type="ECO:0000313" key="1">
    <source>
        <dbReference type="EMBL" id="CAG8459350.1"/>
    </source>
</evidence>
<protein>
    <submittedName>
        <fullName evidence="1">720_t:CDS:1</fullName>
    </submittedName>
</protein>
<reference evidence="1" key="1">
    <citation type="submission" date="2021-06" db="EMBL/GenBank/DDBJ databases">
        <authorList>
            <person name="Kallberg Y."/>
            <person name="Tangrot J."/>
            <person name="Rosling A."/>
        </authorList>
    </citation>
    <scope>NUCLEOTIDE SEQUENCE</scope>
    <source>
        <strain evidence="1">IL203A</strain>
    </source>
</reference>
<sequence>LAINESFRSADAIIPTLQVSQNYSRFKLTSKLLNFQILSKPVDSSLIPSAECSTYSISQNFSILDE</sequence>